<gene>
    <name evidence="1" type="ORF">GCM10010412_070930</name>
</gene>
<evidence type="ECO:0000313" key="1">
    <source>
        <dbReference type="EMBL" id="GAA2684515.1"/>
    </source>
</evidence>
<protein>
    <recommendedName>
        <fullName evidence="3">WXG100 family type VII secretion target</fullName>
    </recommendedName>
</protein>
<accession>A0ABN3SSY4</accession>
<reference evidence="1 2" key="1">
    <citation type="journal article" date="2019" name="Int. J. Syst. Evol. Microbiol.">
        <title>The Global Catalogue of Microorganisms (GCM) 10K type strain sequencing project: providing services to taxonomists for standard genome sequencing and annotation.</title>
        <authorList>
            <consortium name="The Broad Institute Genomics Platform"/>
            <consortium name="The Broad Institute Genome Sequencing Center for Infectious Disease"/>
            <person name="Wu L."/>
            <person name="Ma J."/>
        </authorList>
    </citation>
    <scope>NUCLEOTIDE SEQUENCE [LARGE SCALE GENOMIC DNA]</scope>
    <source>
        <strain evidence="1 2">JCM 6835</strain>
    </source>
</reference>
<dbReference type="Proteomes" id="UP001501666">
    <property type="component" value="Unassembled WGS sequence"/>
</dbReference>
<organism evidence="1 2">
    <name type="scientific">Nonomuraea recticatena</name>
    <dbReference type="NCBI Taxonomy" id="46178"/>
    <lineage>
        <taxon>Bacteria</taxon>
        <taxon>Bacillati</taxon>
        <taxon>Actinomycetota</taxon>
        <taxon>Actinomycetes</taxon>
        <taxon>Streptosporangiales</taxon>
        <taxon>Streptosporangiaceae</taxon>
        <taxon>Nonomuraea</taxon>
    </lineage>
</organism>
<proteinExistence type="predicted"/>
<name>A0ABN3SSY4_9ACTN</name>
<sequence length="108" mass="11346">MTQVFRFDRSSLMDASHGLLDAATDFERHTGSLLATVRGTADTAWGGTSVGAAMDRLGDLLDDACRVLHSNLRQSGDGIRTMSDDLRRVEADASAVHGSGTPGAGRLA</sequence>
<evidence type="ECO:0008006" key="3">
    <source>
        <dbReference type="Google" id="ProtNLM"/>
    </source>
</evidence>
<evidence type="ECO:0000313" key="2">
    <source>
        <dbReference type="Proteomes" id="UP001501666"/>
    </source>
</evidence>
<keyword evidence="2" id="KW-1185">Reference proteome</keyword>
<dbReference type="EMBL" id="BAAATE010000024">
    <property type="protein sequence ID" value="GAA2684515.1"/>
    <property type="molecule type" value="Genomic_DNA"/>
</dbReference>
<dbReference type="RefSeq" id="WP_346152643.1">
    <property type="nucleotide sequence ID" value="NZ_BAAATE010000024.1"/>
</dbReference>
<comment type="caution">
    <text evidence="1">The sequence shown here is derived from an EMBL/GenBank/DDBJ whole genome shotgun (WGS) entry which is preliminary data.</text>
</comment>